<gene>
    <name evidence="2" type="ORF">LWI28_018208</name>
</gene>
<evidence type="ECO:0000313" key="3">
    <source>
        <dbReference type="Proteomes" id="UP001064489"/>
    </source>
</evidence>
<keyword evidence="3" id="KW-1185">Reference proteome</keyword>
<feature type="domain" description="Retrovirus-related Pol polyprotein from transposon TNT 1-94-like beta-barrel" evidence="1">
    <location>
        <begin position="1"/>
        <end position="51"/>
    </location>
</feature>
<comment type="caution">
    <text evidence="2">The sequence shown here is derived from an EMBL/GenBank/DDBJ whole genome shotgun (WGS) entry which is preliminary data.</text>
</comment>
<organism evidence="2 3">
    <name type="scientific">Acer negundo</name>
    <name type="common">Box elder</name>
    <dbReference type="NCBI Taxonomy" id="4023"/>
    <lineage>
        <taxon>Eukaryota</taxon>
        <taxon>Viridiplantae</taxon>
        <taxon>Streptophyta</taxon>
        <taxon>Embryophyta</taxon>
        <taxon>Tracheophyta</taxon>
        <taxon>Spermatophyta</taxon>
        <taxon>Magnoliopsida</taxon>
        <taxon>eudicotyledons</taxon>
        <taxon>Gunneridae</taxon>
        <taxon>Pentapetalae</taxon>
        <taxon>rosids</taxon>
        <taxon>malvids</taxon>
        <taxon>Sapindales</taxon>
        <taxon>Sapindaceae</taxon>
        <taxon>Hippocastanoideae</taxon>
        <taxon>Acereae</taxon>
        <taxon>Acer</taxon>
    </lineage>
</organism>
<name>A0AAD5NZV2_ACENE</name>
<reference evidence="2" key="2">
    <citation type="submission" date="2023-02" db="EMBL/GenBank/DDBJ databases">
        <authorList>
            <person name="Swenson N.G."/>
            <person name="Wegrzyn J.L."/>
            <person name="Mcevoy S.L."/>
        </authorList>
    </citation>
    <scope>NUCLEOTIDE SEQUENCE</scope>
    <source>
        <strain evidence="2">91603</strain>
        <tissue evidence="2">Leaf</tissue>
    </source>
</reference>
<reference evidence="2" key="1">
    <citation type="journal article" date="2022" name="Plant J.">
        <title>Strategies of tolerance reflected in two North American maple genomes.</title>
        <authorList>
            <person name="McEvoy S.L."/>
            <person name="Sezen U.U."/>
            <person name="Trouern-Trend A."/>
            <person name="McMahon S.M."/>
            <person name="Schaberg P.G."/>
            <person name="Yang J."/>
            <person name="Wegrzyn J.L."/>
            <person name="Swenson N.G."/>
        </authorList>
    </citation>
    <scope>NUCLEOTIDE SEQUENCE</scope>
    <source>
        <strain evidence="2">91603</strain>
    </source>
</reference>
<accession>A0AAD5NZV2</accession>
<dbReference type="Pfam" id="PF22936">
    <property type="entry name" value="Pol_BBD"/>
    <property type="match status" value="1"/>
</dbReference>
<dbReference type="Proteomes" id="UP001064489">
    <property type="component" value="Chromosome 6"/>
</dbReference>
<evidence type="ECO:0000313" key="2">
    <source>
        <dbReference type="EMBL" id="KAI9192092.1"/>
    </source>
</evidence>
<dbReference type="AlphaFoldDB" id="A0AAD5NZV2"/>
<dbReference type="InterPro" id="IPR054722">
    <property type="entry name" value="PolX-like_BBD"/>
</dbReference>
<sequence length="143" mass="16193">MGNIMSYKVVGNGTIRIQMFDGIIRILSDVQSVPDLNKNLISLGIIDSQGYKFSSKETIEIQELSTYQEAVRGEFEIKDLVVAKKFVFELELELASLVDEPLVESSLKPELDQLSLKLVGLEPSWKNLQAKWYSFGVKVEMVY</sequence>
<evidence type="ECO:0000259" key="1">
    <source>
        <dbReference type="Pfam" id="PF22936"/>
    </source>
</evidence>
<protein>
    <recommendedName>
        <fullName evidence="1">Retrovirus-related Pol polyprotein from transposon TNT 1-94-like beta-barrel domain-containing protein</fullName>
    </recommendedName>
</protein>
<dbReference type="EMBL" id="JAJSOW010000004">
    <property type="protein sequence ID" value="KAI9192092.1"/>
    <property type="molecule type" value="Genomic_DNA"/>
</dbReference>
<proteinExistence type="predicted"/>